<feature type="region of interest" description="Disordered" evidence="2">
    <location>
        <begin position="2813"/>
        <end position="2873"/>
    </location>
</feature>
<feature type="compositionally biased region" description="Basic and acidic residues" evidence="2">
    <location>
        <begin position="1592"/>
        <end position="1602"/>
    </location>
</feature>
<dbReference type="EMBL" id="JAGRRH010000020">
    <property type="protein sequence ID" value="KAG7348323.1"/>
    <property type="molecule type" value="Genomic_DNA"/>
</dbReference>
<feature type="region of interest" description="Disordered" evidence="2">
    <location>
        <begin position="3034"/>
        <end position="3096"/>
    </location>
</feature>
<feature type="coiled-coil region" evidence="1">
    <location>
        <begin position="1981"/>
        <end position="2073"/>
    </location>
</feature>
<feature type="compositionally biased region" description="Polar residues" evidence="2">
    <location>
        <begin position="1823"/>
        <end position="1837"/>
    </location>
</feature>
<evidence type="ECO:0000256" key="2">
    <source>
        <dbReference type="SAM" id="MobiDB-lite"/>
    </source>
</evidence>
<feature type="compositionally biased region" description="Polar residues" evidence="2">
    <location>
        <begin position="1716"/>
        <end position="1725"/>
    </location>
</feature>
<feature type="region of interest" description="Disordered" evidence="2">
    <location>
        <begin position="2116"/>
        <end position="2136"/>
    </location>
</feature>
<feature type="compositionally biased region" description="Polar residues" evidence="2">
    <location>
        <begin position="2856"/>
        <end position="2868"/>
    </location>
</feature>
<feature type="region of interest" description="Disordered" evidence="2">
    <location>
        <begin position="731"/>
        <end position="808"/>
    </location>
</feature>
<feature type="region of interest" description="Disordered" evidence="2">
    <location>
        <begin position="2363"/>
        <end position="2410"/>
    </location>
</feature>
<feature type="compositionally biased region" description="Basic and acidic residues" evidence="2">
    <location>
        <begin position="2684"/>
        <end position="2694"/>
    </location>
</feature>
<feature type="region of interest" description="Disordered" evidence="2">
    <location>
        <begin position="1"/>
        <end position="200"/>
    </location>
</feature>
<dbReference type="OrthoDB" id="53582at2759"/>
<feature type="compositionally biased region" description="Basic and acidic residues" evidence="2">
    <location>
        <begin position="1747"/>
        <end position="1759"/>
    </location>
</feature>
<feature type="compositionally biased region" description="Basic and acidic residues" evidence="2">
    <location>
        <begin position="1687"/>
        <end position="1707"/>
    </location>
</feature>
<feature type="compositionally biased region" description="Polar residues" evidence="2">
    <location>
        <begin position="31"/>
        <end position="53"/>
    </location>
</feature>
<evidence type="ECO:0000313" key="3">
    <source>
        <dbReference type="EMBL" id="KAG7348323.1"/>
    </source>
</evidence>
<feature type="compositionally biased region" description="Acidic residues" evidence="2">
    <location>
        <begin position="12"/>
        <end position="27"/>
    </location>
</feature>
<organism evidence="3 4">
    <name type="scientific">Nitzschia inconspicua</name>
    <dbReference type="NCBI Taxonomy" id="303405"/>
    <lineage>
        <taxon>Eukaryota</taxon>
        <taxon>Sar</taxon>
        <taxon>Stramenopiles</taxon>
        <taxon>Ochrophyta</taxon>
        <taxon>Bacillariophyta</taxon>
        <taxon>Bacillariophyceae</taxon>
        <taxon>Bacillariophycidae</taxon>
        <taxon>Bacillariales</taxon>
        <taxon>Bacillariaceae</taxon>
        <taxon>Nitzschia</taxon>
    </lineage>
</organism>
<dbReference type="Proteomes" id="UP000693970">
    <property type="component" value="Unassembled WGS sequence"/>
</dbReference>
<feature type="compositionally biased region" description="Polar residues" evidence="2">
    <location>
        <begin position="1785"/>
        <end position="1799"/>
    </location>
</feature>
<name>A0A9K3KQY0_9STRA</name>
<keyword evidence="1" id="KW-0175">Coiled coil</keyword>
<evidence type="ECO:0000256" key="1">
    <source>
        <dbReference type="SAM" id="Coils"/>
    </source>
</evidence>
<feature type="coiled-coil region" evidence="1">
    <location>
        <begin position="504"/>
        <end position="534"/>
    </location>
</feature>
<feature type="compositionally biased region" description="Polar residues" evidence="2">
    <location>
        <begin position="1541"/>
        <end position="1563"/>
    </location>
</feature>
<evidence type="ECO:0000313" key="4">
    <source>
        <dbReference type="Proteomes" id="UP000693970"/>
    </source>
</evidence>
<feature type="compositionally biased region" description="Acidic residues" evidence="2">
    <location>
        <begin position="1733"/>
        <end position="1743"/>
    </location>
</feature>
<feature type="compositionally biased region" description="Basic and acidic residues" evidence="2">
    <location>
        <begin position="2831"/>
        <end position="2848"/>
    </location>
</feature>
<feature type="region of interest" description="Disordered" evidence="2">
    <location>
        <begin position="2169"/>
        <end position="2199"/>
    </location>
</feature>
<reference evidence="3" key="2">
    <citation type="submission" date="2021-04" db="EMBL/GenBank/DDBJ databases">
        <authorList>
            <person name="Podell S."/>
        </authorList>
    </citation>
    <scope>NUCLEOTIDE SEQUENCE</scope>
    <source>
        <strain evidence="3">Hildebrandi</strain>
    </source>
</reference>
<feature type="compositionally biased region" description="Polar residues" evidence="2">
    <location>
        <begin position="143"/>
        <end position="158"/>
    </location>
</feature>
<feature type="region of interest" description="Disordered" evidence="2">
    <location>
        <begin position="1534"/>
        <end position="1949"/>
    </location>
</feature>
<feature type="region of interest" description="Disordered" evidence="2">
    <location>
        <begin position="1190"/>
        <end position="1217"/>
    </location>
</feature>
<protein>
    <submittedName>
        <fullName evidence="3">Uncharacterized protein</fullName>
    </submittedName>
</protein>
<feature type="region of interest" description="Disordered" evidence="2">
    <location>
        <begin position="1360"/>
        <end position="1402"/>
    </location>
</feature>
<proteinExistence type="predicted"/>
<feature type="compositionally biased region" description="Low complexity" evidence="2">
    <location>
        <begin position="159"/>
        <end position="173"/>
    </location>
</feature>
<keyword evidence="4" id="KW-1185">Reference proteome</keyword>
<feature type="region of interest" description="Disordered" evidence="2">
    <location>
        <begin position="2672"/>
        <end position="2699"/>
    </location>
</feature>
<sequence>MSNDDGFPNDPFGDDSFEEEINDEELFDQTVWENTNNNESVRRSSSGENSNASYVEEEEDDDDVAFEDEDFEEMEELWEEVEDDDCDDEMMDEDYEEEKSAADEEDSQQQKIKSSFRGLVDRPAQTGRRSNSLASLEEEDSNVALSSAEPSRNGAQDESSQIVSQSQRSQDVSLEQSNSVDFDLGSFNGEGSCGSDVDNSEDMEQACRDMIAVVHPTSDPDDMIHRCDLKTLYANLRQQYHHLIRKNPELEINYDQDDSEAGELWNSFGNMGENPNRDDIIWDNPLSSTELNGNGTQAKQVSENSFDQDPFESTDAWGSIKGEAVGNDDVDFDNANRLPASFDKATQNVVQVFEDEDNTEGEGHRKVEKWLERNADDPDDYEYGCRRLIQIMYDEDDEEHTPDTMLRRTTPKELYRYLKQQYWYMIHTGQLEENALQLVSMLTEDGEEPQDSFKTEPCTAFVSSNQSAASKLDAILVARKVSEKSLFDEEAPVTTETECTTGDEDELRLQLERVKEEELRLAAEEATLRKALEEERLGQKITQTCSPTEDDIHAPTHYEIVTVKGGKRFDELDTDNESRRKCSAVSTLDADTGDRDLLMNRDIDEDGSKTSARSNVIGDTCDIDKKDGRGSCEIDINRYGNMSQGQRFEAYTKEYNDMLDKCDNGEDIDEVRLYFLELAVRQRLDEDLTENELLDLSQFDEQEVVNLSRDAVLCLRNLNDECNESTNLKMDPEFLSRNSSPDDDGSAYDEVSVRREGSPSTNRFDEEDVTETSQSENNSSVFRDPIQDESTQSSDEAGAKSQGDSRAILPDPAELAWRKKKLDEDLTHLIERAEEEELEDLISPEAVVALKIASTRVAFTKKYFDATRKEHIYFPSVAKCVFDYSLIDAAETFYKDGKEDFPVEYANALCTVAASHLNGDVDEVDEGNDYIQNKAITVLLGDQHSAGSIELEMRRSLIEDEIATLILDAESQELEAPIEANIKEALRKGAMDAAHIKKVFDMKQAKFVYFPSVAKAVYNYSLIEAAETHLTNGDEEICLEYTNALCTIAASYLRGNVEEVDPDDVYVKTTAVFVDLGDGVERNIPEPDEGSITISLGNLADDFDEVDESKSHNSMKGGQSDERSSFDCMQGVIDAQSYSSNVFGDAFQEKAAGFDIDTDLQEDMVFKEENIFEDGTEALDSAGLVVEDGFDTKEPNDSFSSSVENAPPEGNSDHSQEKGAEELFLNLEGLSEPEKRVKLIEAEVASIIQDTEEKDLNESLPRNVVDILTSRAFRVAYLKKYFDVTVDTFIYFPSVSKTIVDYSLFENQEGPAESSISLEHIAALRASASRFLQLSDVDESDDYIVNMSLDVDIGIYGEDQQQDAKMTETTGENSYSERSSESKGNHAPSQESKGEFGSISMGPSNLSERDRLQCQAKDELRKIVESAEKYELGEEIDPHAFEALNSALSICYTMKYYDVLKDEVIFFPSVAKSIGDYSLTEEAEKFYSDDEEFPLVYVSSLREVAIALAANDDLDYEYMENLALPVDNSPPISFSIGVDTPSPNLIESDASTTDPETNNNSLPTDYGNEGSEKNIDQDEENSSDVNSLPTDYSKEGSEKNIDQDEENSSDVNSRPTDYGNEGSEKNIDQDEENSSDVNSLPSDYGNEGPEKNIDQDEENSSDVNSLPTDYGNEGLEKNIDQDEENSPDVKREFGPQEKMEDFENEAKEGDDDGNEFTPSIVQQNEGPEKSFDRDEENSSDIEPEFGPQEKMEDFNNEAKEGDEDGIEITSSTVQHSTVEKHVSSHIVNESQFIKNLTASSDKKSSPEGDQPMAPASSSKDRTTATADWGQSVTTATMSEDKETLTAEGGWPLTSSTSNEDRKTDTAEGDQPITPAISREDKETSTTEGSQPMIPATSSEDGKTSTAEGDQPITTATAREGKESLAAKKDQPMTTATASEDKKVGTEGKNVVIEEMEKTSSAEDSRLKEMAQILEFKRRVDKQKISDEAKALEDLKRRGRQKLEEETKRLEEEIRIAEERLEEEAALLSEKRLADERKIEEFLQELQATSSSELDRIESEVGSLDLKRQEEEKRVDRELEEIEKERLGDEAHYSQKLTMLRSEIAAASVSLEEERKKAEEEVGVPEPDEKKVGFFGFGGRGKRSDIEREKQKQAKLMDFKMREMEMEKEIQELGEEENKLKDQAEKMEFDRQKRRTQLDEDSRNLEKRLLEIQQRLDMERKMIEGKLDQGKMKYEEHKRELEETKKDDEAWIHSEKEKLKEKRLSGLKHLKLELENQMERERREEDRLRKNALAIKEKWMKEEAAFAAEVEAFEKSFGEFIPGEASDQSKPVEVAQISMETDGHKDEDDSTKPIAMDYERAPHKKIIPNGSDNSDHSQSKENGFDSITEMQERFEDFQHFSPDGIDEQESIKNVPDHLVALHQPKCLESFQSIDSITELFDQQVDDSPAKKPLLAAALMAKEKMQMNSSLSALDLGSHKTTKSQDLHRSVPDHLVLLNQPRFTDTEDADSMESLDVFDDYKETVKPSKPLLAAAMKAKYEQMAKSFSALEGLPPIIHDSSDFSRSVPSKLYMVNQPKNIPEKGDRDSIEEGDFFNPPKNVEDFEEIFHNPLSTAPMETKMEQLSKSLSPSDDIFLHGPKESSINTMSDVQSELDIPSERDHVEETIIVCSQTKSSDCEVDTPESPLKEVQEDSTPRRKKKQAVGLASVLAREAVAFKENSMNECSATTKENEILSHDLQEELAAKNVTNEMQPTGDLQARELNSHGHATNRDRMSWWKVNGKRLVDAQTDPSKTEDKRILTESLVSHNLSFAVTSPEWPTENPTEEGIPRSPARESLSEKTRNAAKDCQKAIAIPQKGSSPPEKSSQTTFEEDPVNEATFVQARQFLQNRVDAVKETKSLLPGGNAPAFDWAIEAVDVSSGEQEECFQSSPGNDPGRLDWWCKNGKRLVEEVQARAPVEMVESTVQQNAEPENDDSTVEHSERLIGDLEVTVNKSDQSSEIQKTQGMSRREILAEKRRQILEARKELKIVASTEDQYTSKEADSNGIYDKKTKREMEAHRLAERTRLARENRLAREAQRSEKGDAAPSGEDSSTAPLYSKDAVVSTTLPRPLVANGAPSLILQPMIREADRLSGFIRRYESKLETICQSMLTMVSEDIGSEEAAKAANEFSLPEMLEFISKQEWYKAHSAASLSSSPRTLGPPILMFSRSESKRAVVEAMNSEQGIVSNDSMYTVTAVGKAFLQMDGPMQADMARFLAHLDKFTGGLNRNALMSNWKEISRLSGDAQSQRICDKLDDMISFALAAHMIK</sequence>
<feature type="compositionally biased region" description="Acidic residues" evidence="2">
    <location>
        <begin position="55"/>
        <end position="107"/>
    </location>
</feature>
<reference evidence="3" key="1">
    <citation type="journal article" date="2021" name="Sci. Rep.">
        <title>Diploid genomic architecture of Nitzschia inconspicua, an elite biomass production diatom.</title>
        <authorList>
            <person name="Oliver A."/>
            <person name="Podell S."/>
            <person name="Pinowska A."/>
            <person name="Traller J.C."/>
            <person name="Smith S.R."/>
            <person name="McClure R."/>
            <person name="Beliaev A."/>
            <person name="Bohutskyi P."/>
            <person name="Hill E.A."/>
            <person name="Rabines A."/>
            <person name="Zheng H."/>
            <person name="Allen L.Z."/>
            <person name="Kuo A."/>
            <person name="Grigoriev I.V."/>
            <person name="Allen A.E."/>
            <person name="Hazlebeck D."/>
            <person name="Allen E.E."/>
        </authorList>
    </citation>
    <scope>NUCLEOTIDE SEQUENCE</scope>
    <source>
        <strain evidence="3">Hildebrandi</strain>
    </source>
</reference>
<feature type="compositionally biased region" description="Basic and acidic residues" evidence="2">
    <location>
        <begin position="1918"/>
        <end position="1930"/>
    </location>
</feature>
<feature type="compositionally biased region" description="Polar residues" evidence="2">
    <location>
        <begin position="771"/>
        <end position="781"/>
    </location>
</feature>
<gene>
    <name evidence="3" type="ORF">IV203_017028</name>
</gene>
<feature type="compositionally biased region" description="Polar residues" evidence="2">
    <location>
        <begin position="1885"/>
        <end position="1916"/>
    </location>
</feature>
<feature type="compositionally biased region" description="Basic and acidic residues" evidence="2">
    <location>
        <begin position="3036"/>
        <end position="3083"/>
    </location>
</feature>
<comment type="caution">
    <text evidence="3">The sequence shown here is derived from an EMBL/GenBank/DDBJ whole genome shotgun (WGS) entry which is preliminary data.</text>
</comment>
<feature type="compositionally biased region" description="Basic and acidic residues" evidence="2">
    <location>
        <begin position="2372"/>
        <end position="2382"/>
    </location>
</feature>
<accession>A0A9K3KQY0</accession>
<feature type="compositionally biased region" description="Polar residues" evidence="2">
    <location>
        <begin position="1363"/>
        <end position="1377"/>
    </location>
</feature>
<feature type="compositionally biased region" description="Low complexity" evidence="2">
    <location>
        <begin position="1"/>
        <end position="11"/>
    </location>
</feature>